<feature type="region of interest" description="Disordered" evidence="11">
    <location>
        <begin position="336"/>
        <end position="388"/>
    </location>
</feature>
<evidence type="ECO:0000256" key="1">
    <source>
        <dbReference type="ARBA" id="ARBA00000971"/>
    </source>
</evidence>
<dbReference type="PIRSF" id="PIRSF016325">
    <property type="entry name" value="Phstyr_phstse_ac"/>
    <property type="match status" value="1"/>
</dbReference>
<gene>
    <name evidence="12" type="ORF">NEZAVI_LOCUS110</name>
</gene>
<dbReference type="GO" id="GO:0005634">
    <property type="term" value="C:nucleus"/>
    <property type="evidence" value="ECO:0007669"/>
    <property type="project" value="TreeGrafter"/>
</dbReference>
<comment type="similarity">
    <text evidence="3 10">Belongs to the PTPA-type PPIase family.</text>
</comment>
<dbReference type="EMBL" id="OV725077">
    <property type="protein sequence ID" value="CAH1388499.1"/>
    <property type="molecule type" value="Genomic_DNA"/>
</dbReference>
<dbReference type="Gene3D" id="1.20.120.1150">
    <property type="match status" value="1"/>
</dbReference>
<name>A0A9P0GUL8_NEZVI</name>
<dbReference type="InterPro" id="IPR037218">
    <property type="entry name" value="PTPA_sf"/>
</dbReference>
<accession>A0A9P0GUL8</accession>
<dbReference type="PANTHER" id="PTHR10012">
    <property type="entry name" value="SERINE/THREONINE-PROTEIN PHOSPHATASE 2A REGULATORY SUBUNIT B"/>
    <property type="match status" value="1"/>
</dbReference>
<dbReference type="Proteomes" id="UP001152798">
    <property type="component" value="Chromosome 1"/>
</dbReference>
<dbReference type="Pfam" id="PF03095">
    <property type="entry name" value="PTPA"/>
    <property type="match status" value="1"/>
</dbReference>
<dbReference type="EC" id="5.2.1.8" evidence="4 10"/>
<dbReference type="GO" id="GO:0007052">
    <property type="term" value="P:mitotic spindle organization"/>
    <property type="evidence" value="ECO:0007669"/>
    <property type="project" value="TreeGrafter"/>
</dbReference>
<dbReference type="InterPro" id="IPR043170">
    <property type="entry name" value="PTPA_C_lid"/>
</dbReference>
<evidence type="ECO:0000256" key="10">
    <source>
        <dbReference type="RuleBase" id="RU361210"/>
    </source>
</evidence>
<dbReference type="GO" id="GO:0000159">
    <property type="term" value="C:protein phosphatase type 2A complex"/>
    <property type="evidence" value="ECO:0007669"/>
    <property type="project" value="TreeGrafter"/>
</dbReference>
<sequence>MVTFTQSDFENLIYDDHEFQIPKRSVFNPPDMKIWEHSEAYMEYMGFILALNKEAAGISNTGLYSRSGVLNGIVYVLDQLWLWIDDIPPVAQPQRFGNKAFRQFYTKLNEEGTALLELSTPIVFHTALKEIKYYFFEGFGNSTRIDYGTGHEMSFCMFLCCLFKIGALKQSDKQATVCYIFKRYLDVVRKLQTVYNMEPAGSRGVWALDDFQFIPFLWGSSQLIDHPVIETSKFYLEDLVNRYAEDYLFMGCIKFINSVKKGPFAEHSNQLWNISGVPSWGKVNAGLIRMYKGEVLGKFPVIQHVLFGTVLPFSKCTQPPTEKVINAFKTPGTECKPKGLFSGSESSISTDPKSEESKSTKSDNSVGNEKGARDCSDTVAPWAKAKNL</sequence>
<dbReference type="SUPFAM" id="SSF140984">
    <property type="entry name" value="PTPA-like"/>
    <property type="match status" value="1"/>
</dbReference>
<dbReference type="FunFam" id="1.20.120.1150:FF:000002">
    <property type="entry name" value="Serine/threonine-protein phosphatase 2A activator"/>
    <property type="match status" value="1"/>
</dbReference>
<keyword evidence="5 10" id="KW-0963">Cytoplasm</keyword>
<dbReference type="InterPro" id="IPR004327">
    <property type="entry name" value="Phstyr_phstse_ac"/>
</dbReference>
<dbReference type="GO" id="GO:0005737">
    <property type="term" value="C:cytoplasm"/>
    <property type="evidence" value="ECO:0007669"/>
    <property type="project" value="UniProtKB-SubCell"/>
</dbReference>
<evidence type="ECO:0000256" key="8">
    <source>
        <dbReference type="ARBA" id="ARBA00044786"/>
    </source>
</evidence>
<evidence type="ECO:0000313" key="13">
    <source>
        <dbReference type="Proteomes" id="UP001152798"/>
    </source>
</evidence>
<keyword evidence="13" id="KW-1185">Reference proteome</keyword>
<comment type="function">
    <text evidence="10">PPIases accelerate the folding of proteins. It catalyzes the cis-trans isomerization of proline imidic peptide bonds in oligopeptides.</text>
</comment>
<dbReference type="AlphaFoldDB" id="A0A9P0GUL8"/>
<proteinExistence type="inferred from homology"/>
<dbReference type="GO" id="GO:0008160">
    <property type="term" value="F:protein tyrosine phosphatase activator activity"/>
    <property type="evidence" value="ECO:0007669"/>
    <property type="project" value="TreeGrafter"/>
</dbReference>
<evidence type="ECO:0000256" key="11">
    <source>
        <dbReference type="SAM" id="MobiDB-lite"/>
    </source>
</evidence>
<evidence type="ECO:0000256" key="4">
    <source>
        <dbReference type="ARBA" id="ARBA00013194"/>
    </source>
</evidence>
<dbReference type="PANTHER" id="PTHR10012:SF0">
    <property type="entry name" value="SERINE_THREONINE-PROTEIN PHOSPHATASE 2A ACTIVATOR"/>
    <property type="match status" value="1"/>
</dbReference>
<comment type="subcellular location">
    <subcellularLocation>
        <location evidence="2 10">Cytoplasm</location>
    </subcellularLocation>
</comment>
<dbReference type="OrthoDB" id="16120at2759"/>
<dbReference type="GO" id="GO:0003755">
    <property type="term" value="F:peptidyl-prolyl cis-trans isomerase activity"/>
    <property type="evidence" value="ECO:0007669"/>
    <property type="project" value="UniProtKB-KW"/>
</dbReference>
<evidence type="ECO:0000256" key="7">
    <source>
        <dbReference type="ARBA" id="ARBA00023235"/>
    </source>
</evidence>
<evidence type="ECO:0000256" key="6">
    <source>
        <dbReference type="ARBA" id="ARBA00023110"/>
    </source>
</evidence>
<evidence type="ECO:0000313" key="12">
    <source>
        <dbReference type="EMBL" id="CAH1388499.1"/>
    </source>
</evidence>
<comment type="catalytic activity">
    <reaction evidence="1 10">
        <text>[protein]-peptidylproline (omega=180) = [protein]-peptidylproline (omega=0)</text>
        <dbReference type="Rhea" id="RHEA:16237"/>
        <dbReference type="Rhea" id="RHEA-COMP:10747"/>
        <dbReference type="Rhea" id="RHEA-COMP:10748"/>
        <dbReference type="ChEBI" id="CHEBI:83833"/>
        <dbReference type="ChEBI" id="CHEBI:83834"/>
        <dbReference type="EC" id="5.2.1.8"/>
    </reaction>
</comment>
<organism evidence="12 13">
    <name type="scientific">Nezara viridula</name>
    <name type="common">Southern green stink bug</name>
    <name type="synonym">Cimex viridulus</name>
    <dbReference type="NCBI Taxonomy" id="85310"/>
    <lineage>
        <taxon>Eukaryota</taxon>
        <taxon>Metazoa</taxon>
        <taxon>Ecdysozoa</taxon>
        <taxon>Arthropoda</taxon>
        <taxon>Hexapoda</taxon>
        <taxon>Insecta</taxon>
        <taxon>Pterygota</taxon>
        <taxon>Neoptera</taxon>
        <taxon>Paraneoptera</taxon>
        <taxon>Hemiptera</taxon>
        <taxon>Heteroptera</taxon>
        <taxon>Panheteroptera</taxon>
        <taxon>Pentatomomorpha</taxon>
        <taxon>Pentatomoidea</taxon>
        <taxon>Pentatomidae</taxon>
        <taxon>Pentatominae</taxon>
        <taxon>Nezara</taxon>
    </lineage>
</organism>
<keyword evidence="6 10" id="KW-0697">Rotamase</keyword>
<keyword evidence="7 10" id="KW-0413">Isomerase</keyword>
<reference evidence="12" key="1">
    <citation type="submission" date="2022-01" db="EMBL/GenBank/DDBJ databases">
        <authorList>
            <person name="King R."/>
        </authorList>
    </citation>
    <scope>NUCLEOTIDE SEQUENCE</scope>
</reference>
<evidence type="ECO:0000256" key="9">
    <source>
        <dbReference type="ARBA" id="ARBA00044820"/>
    </source>
</evidence>
<feature type="compositionally biased region" description="Basic and acidic residues" evidence="11">
    <location>
        <begin position="352"/>
        <end position="361"/>
    </location>
</feature>
<dbReference type="CDD" id="cd04087">
    <property type="entry name" value="PTPA"/>
    <property type="match status" value="1"/>
</dbReference>
<protein>
    <recommendedName>
        <fullName evidence="8 10">Serine/threonine-protein phosphatase 2A activator</fullName>
        <ecNumber evidence="4 10">5.2.1.8</ecNumber>
    </recommendedName>
    <alternativeName>
        <fullName evidence="9 10">Phosphotyrosyl phosphatase activator</fullName>
    </alternativeName>
</protein>
<evidence type="ECO:0000256" key="2">
    <source>
        <dbReference type="ARBA" id="ARBA00004496"/>
    </source>
</evidence>
<evidence type="ECO:0000256" key="3">
    <source>
        <dbReference type="ARBA" id="ARBA00011019"/>
    </source>
</evidence>
<evidence type="ECO:0000256" key="5">
    <source>
        <dbReference type="ARBA" id="ARBA00022490"/>
    </source>
</evidence>